<dbReference type="EC" id="5.2.1.8" evidence="5"/>
<proteinExistence type="inferred from homology"/>
<dbReference type="Pfam" id="PF00254">
    <property type="entry name" value="FKBP_C"/>
    <property type="match status" value="1"/>
</dbReference>
<dbReference type="GO" id="GO:0003755">
    <property type="term" value="F:peptidyl-prolyl cis-trans isomerase activity"/>
    <property type="evidence" value="ECO:0007669"/>
    <property type="project" value="UniProtKB-EC"/>
</dbReference>
<evidence type="ECO:0000259" key="7">
    <source>
        <dbReference type="PROSITE" id="PS50059"/>
    </source>
</evidence>
<dbReference type="Proteomes" id="UP001320603">
    <property type="component" value="Chromosome"/>
</dbReference>
<evidence type="ECO:0000313" key="9">
    <source>
        <dbReference type="Proteomes" id="UP001320603"/>
    </source>
</evidence>
<dbReference type="Gene3D" id="3.10.50.40">
    <property type="match status" value="1"/>
</dbReference>
<dbReference type="InterPro" id="IPR044609">
    <property type="entry name" value="FKBP2/11"/>
</dbReference>
<feature type="domain" description="PPIase FKBP-type" evidence="7">
    <location>
        <begin position="100"/>
        <end position="188"/>
    </location>
</feature>
<keyword evidence="9" id="KW-1185">Reference proteome</keyword>
<gene>
    <name evidence="8" type="ORF">NEE14_011115</name>
</gene>
<keyword evidence="3 4" id="KW-0413">Isomerase</keyword>
<dbReference type="PROSITE" id="PS50059">
    <property type="entry name" value="FKBP_PPIASE"/>
    <property type="match status" value="1"/>
</dbReference>
<dbReference type="PROSITE" id="PS51257">
    <property type="entry name" value="PROKAR_LIPOPROTEIN"/>
    <property type="match status" value="1"/>
</dbReference>
<dbReference type="InterPro" id="IPR046357">
    <property type="entry name" value="PPIase_dom_sf"/>
</dbReference>
<evidence type="ECO:0000256" key="1">
    <source>
        <dbReference type="ARBA" id="ARBA00000971"/>
    </source>
</evidence>
<dbReference type="InterPro" id="IPR001179">
    <property type="entry name" value="PPIase_FKBP_dom"/>
</dbReference>
<name>A0ABZ2IN16_9BACT</name>
<feature type="signal peptide" evidence="6">
    <location>
        <begin position="1"/>
        <end position="22"/>
    </location>
</feature>
<comment type="similarity">
    <text evidence="5">Belongs to the FKBP-type PPIase family.</text>
</comment>
<dbReference type="PANTHER" id="PTHR45779">
    <property type="entry name" value="PEPTIDYLPROLYL ISOMERASE"/>
    <property type="match status" value="1"/>
</dbReference>
<evidence type="ECO:0000256" key="3">
    <source>
        <dbReference type="ARBA" id="ARBA00023235"/>
    </source>
</evidence>
<evidence type="ECO:0000256" key="4">
    <source>
        <dbReference type="PROSITE-ProRule" id="PRU00277"/>
    </source>
</evidence>
<dbReference type="SUPFAM" id="SSF54534">
    <property type="entry name" value="FKBP-like"/>
    <property type="match status" value="1"/>
</dbReference>
<evidence type="ECO:0000256" key="5">
    <source>
        <dbReference type="RuleBase" id="RU003915"/>
    </source>
</evidence>
<dbReference type="RefSeq" id="WP_251967832.1">
    <property type="nucleotide sequence ID" value="NZ_CP146284.1"/>
</dbReference>
<protein>
    <recommendedName>
        <fullName evidence="5">Peptidyl-prolyl cis-trans isomerase</fullName>
        <ecNumber evidence="5">5.2.1.8</ecNumber>
    </recommendedName>
</protein>
<evidence type="ECO:0000313" key="8">
    <source>
        <dbReference type="EMBL" id="WWV65546.1"/>
    </source>
</evidence>
<keyword evidence="6" id="KW-0732">Signal</keyword>
<organism evidence="8 9">
    <name type="scientific">Parabacteroides absconsus</name>
    <dbReference type="NCBI Taxonomy" id="2951805"/>
    <lineage>
        <taxon>Bacteria</taxon>
        <taxon>Pseudomonadati</taxon>
        <taxon>Bacteroidota</taxon>
        <taxon>Bacteroidia</taxon>
        <taxon>Bacteroidales</taxon>
        <taxon>Tannerellaceae</taxon>
        <taxon>Parabacteroides</taxon>
    </lineage>
</organism>
<keyword evidence="2 4" id="KW-0697">Rotamase</keyword>
<dbReference type="EMBL" id="CP146284">
    <property type="protein sequence ID" value="WWV65546.1"/>
    <property type="molecule type" value="Genomic_DNA"/>
</dbReference>
<comment type="catalytic activity">
    <reaction evidence="1 4 5">
        <text>[protein]-peptidylproline (omega=180) = [protein]-peptidylproline (omega=0)</text>
        <dbReference type="Rhea" id="RHEA:16237"/>
        <dbReference type="Rhea" id="RHEA-COMP:10747"/>
        <dbReference type="Rhea" id="RHEA-COMP:10748"/>
        <dbReference type="ChEBI" id="CHEBI:83833"/>
        <dbReference type="ChEBI" id="CHEBI:83834"/>
        <dbReference type="EC" id="5.2.1.8"/>
    </reaction>
</comment>
<reference evidence="8 9" key="1">
    <citation type="submission" date="2024-02" db="EMBL/GenBank/DDBJ databases">
        <title>Whole genome sequencing of Parabacteroides sp. AD58.</title>
        <authorList>
            <person name="Chaplin A.V."/>
            <person name="Pikina A.P."/>
            <person name="Sokolova S.R."/>
            <person name="Korostin D.O."/>
            <person name="Efimov B.A."/>
        </authorList>
    </citation>
    <scope>NUCLEOTIDE SEQUENCE [LARGE SCALE GENOMIC DNA]</scope>
    <source>
        <strain evidence="8 9">AD58</strain>
    </source>
</reference>
<evidence type="ECO:0000256" key="2">
    <source>
        <dbReference type="ARBA" id="ARBA00023110"/>
    </source>
</evidence>
<feature type="chain" id="PRO_5045585355" description="Peptidyl-prolyl cis-trans isomerase" evidence="6">
    <location>
        <begin position="23"/>
        <end position="190"/>
    </location>
</feature>
<sequence length="190" mass="21458">MKKYWHITWMLVVMLFTLAACSDDDDKIVIDEAWKEINLAAFDARLQDAKTDTTLFTINSESGNGQIICKILKKGEGTETIYYTSKVKCYYKGCFVTNEDGNVISDRNNVLAQGEVFDSALRENSDDPLETSVSGVVDGWTTALQHMHEGDIWEVWVPYQLGYGVSGYGDNIKPYTTLVFQVEVKEIVEQ</sequence>
<accession>A0ABZ2IN16</accession>
<evidence type="ECO:0000256" key="6">
    <source>
        <dbReference type="SAM" id="SignalP"/>
    </source>
</evidence>
<dbReference type="PANTHER" id="PTHR45779:SF7">
    <property type="entry name" value="PEPTIDYLPROLYL ISOMERASE"/>
    <property type="match status" value="1"/>
</dbReference>